<dbReference type="Proteomes" id="UP000275281">
    <property type="component" value="Unassembled WGS sequence"/>
</dbReference>
<keyword evidence="12" id="KW-0326">Glycosidase</keyword>
<dbReference type="Gene3D" id="1.10.8.50">
    <property type="match status" value="1"/>
</dbReference>
<dbReference type="EC" id="4.2.99.18" evidence="2"/>
<dbReference type="NCBIfam" id="NF007763">
    <property type="entry name" value="PRK10445.1"/>
    <property type="match status" value="1"/>
</dbReference>
<comment type="caution">
    <text evidence="16">The sequence shown here is derived from an EMBL/GenBank/DDBJ whole genome shotgun (WGS) entry which is preliminary data.</text>
</comment>
<organism evidence="16 17">
    <name type="scientific">Alteromonas sediminis</name>
    <dbReference type="NCBI Taxonomy" id="2259342"/>
    <lineage>
        <taxon>Bacteria</taxon>
        <taxon>Pseudomonadati</taxon>
        <taxon>Pseudomonadota</taxon>
        <taxon>Gammaproteobacteria</taxon>
        <taxon>Alteromonadales</taxon>
        <taxon>Alteromonadaceae</taxon>
        <taxon>Alteromonas/Salinimonas group</taxon>
        <taxon>Alteromonas</taxon>
    </lineage>
</organism>
<dbReference type="InterPro" id="IPR000214">
    <property type="entry name" value="Znf_DNA_glyclase/AP_lyase"/>
</dbReference>
<evidence type="ECO:0000256" key="9">
    <source>
        <dbReference type="ARBA" id="ARBA00023204"/>
    </source>
</evidence>
<keyword evidence="11" id="KW-0511">Multifunctional enzyme</keyword>
<keyword evidence="9" id="KW-0234">DNA repair</keyword>
<keyword evidence="3" id="KW-0479">Metal-binding</keyword>
<evidence type="ECO:0000313" key="16">
    <source>
        <dbReference type="EMBL" id="RPJ66303.1"/>
    </source>
</evidence>
<feature type="domain" description="FPG-type" evidence="14">
    <location>
        <begin position="238"/>
        <end position="272"/>
    </location>
</feature>
<keyword evidence="16" id="KW-0255">Endonuclease</keyword>
<dbReference type="InterPro" id="IPR015886">
    <property type="entry name" value="H2TH_FPG"/>
</dbReference>
<evidence type="ECO:0000256" key="8">
    <source>
        <dbReference type="ARBA" id="ARBA00023125"/>
    </source>
</evidence>
<evidence type="ECO:0000259" key="14">
    <source>
        <dbReference type="PROSITE" id="PS51066"/>
    </source>
</evidence>
<evidence type="ECO:0000256" key="1">
    <source>
        <dbReference type="ARBA" id="ARBA00009409"/>
    </source>
</evidence>
<proteinExistence type="inferred from homology"/>
<keyword evidence="6" id="KW-0378">Hydrolase</keyword>
<keyword evidence="4" id="KW-0227">DNA damage</keyword>
<evidence type="ECO:0000256" key="4">
    <source>
        <dbReference type="ARBA" id="ARBA00022763"/>
    </source>
</evidence>
<dbReference type="SMART" id="SM00898">
    <property type="entry name" value="Fapy_DNA_glyco"/>
    <property type="match status" value="1"/>
</dbReference>
<dbReference type="PANTHER" id="PTHR42697">
    <property type="entry name" value="ENDONUCLEASE 8"/>
    <property type="match status" value="1"/>
</dbReference>
<evidence type="ECO:0000256" key="12">
    <source>
        <dbReference type="ARBA" id="ARBA00023295"/>
    </source>
</evidence>
<keyword evidence="10" id="KW-0456">Lyase</keyword>
<evidence type="ECO:0000256" key="5">
    <source>
        <dbReference type="ARBA" id="ARBA00022771"/>
    </source>
</evidence>
<comment type="similarity">
    <text evidence="1">Belongs to the FPG family.</text>
</comment>
<keyword evidence="8" id="KW-0238">DNA-binding</keyword>
<evidence type="ECO:0000313" key="17">
    <source>
        <dbReference type="Proteomes" id="UP000275281"/>
    </source>
</evidence>
<dbReference type="GO" id="GO:0003684">
    <property type="term" value="F:damaged DNA binding"/>
    <property type="evidence" value="ECO:0007669"/>
    <property type="project" value="InterPro"/>
</dbReference>
<dbReference type="PANTHER" id="PTHR42697:SF1">
    <property type="entry name" value="ENDONUCLEASE 8"/>
    <property type="match status" value="1"/>
</dbReference>
<gene>
    <name evidence="16" type="ORF">DRW07_09410</name>
</gene>
<sequence>MPEGPEIKHAADEIARVLVGQGCNNIAFGLARLNTHIKHLKGYNIDYVKPKAKALLIGFSSGYVIYSHNQLYGKWVCVERGQTFESNRQLRIKIETDKGEARLYSASDIDVLHSSELGSHSFLAKLGPDLLDDDTTIETVLTRLKESRFSKRRLANLLLDQSFLAGTGNYLRSEVLFSVGIHPFKKLGELSDDKRHALANALLSITRRSYETNGICVSEDIKRSLQASRDEFEYYRFAVFGQAQRPCINCKTPVEKTDMAGRRLYLCPTCQHA</sequence>
<dbReference type="InterPro" id="IPR012319">
    <property type="entry name" value="FPG_cat"/>
</dbReference>
<accession>A0A3N5Y0C1</accession>
<dbReference type="SUPFAM" id="SSF57716">
    <property type="entry name" value="Glucocorticoid receptor-like (DNA-binding domain)"/>
    <property type="match status" value="1"/>
</dbReference>
<dbReference type="EMBL" id="RPOK01000003">
    <property type="protein sequence ID" value="RPJ66303.1"/>
    <property type="molecule type" value="Genomic_DNA"/>
</dbReference>
<name>A0A3N5Y0C1_9ALTE</name>
<dbReference type="InterPro" id="IPR035937">
    <property type="entry name" value="FPG_N"/>
</dbReference>
<evidence type="ECO:0000256" key="7">
    <source>
        <dbReference type="ARBA" id="ARBA00022833"/>
    </source>
</evidence>
<dbReference type="GO" id="GO:0006284">
    <property type="term" value="P:base-excision repair"/>
    <property type="evidence" value="ECO:0007669"/>
    <property type="project" value="InterPro"/>
</dbReference>
<dbReference type="SUPFAM" id="SSF46946">
    <property type="entry name" value="S13-like H2TH domain"/>
    <property type="match status" value="1"/>
</dbReference>
<evidence type="ECO:0000256" key="11">
    <source>
        <dbReference type="ARBA" id="ARBA00023268"/>
    </source>
</evidence>
<evidence type="ECO:0000256" key="13">
    <source>
        <dbReference type="PROSITE-ProRule" id="PRU00391"/>
    </source>
</evidence>
<dbReference type="GO" id="GO:0000703">
    <property type="term" value="F:oxidized pyrimidine nucleobase lesion DNA N-glycosylase activity"/>
    <property type="evidence" value="ECO:0007669"/>
    <property type="project" value="TreeGrafter"/>
</dbReference>
<dbReference type="OrthoDB" id="5657047at2"/>
<protein>
    <recommendedName>
        <fullName evidence="2">DNA-(apurinic or apyrimidinic site) lyase</fullName>
        <ecNumber evidence="2">4.2.99.18</ecNumber>
    </recommendedName>
</protein>
<dbReference type="Gene3D" id="3.20.190.10">
    <property type="entry name" value="MutM-like, N-terminal"/>
    <property type="match status" value="1"/>
</dbReference>
<dbReference type="Pfam" id="PF06831">
    <property type="entry name" value="H2TH"/>
    <property type="match status" value="1"/>
</dbReference>
<dbReference type="PROSITE" id="PS51066">
    <property type="entry name" value="ZF_FPG_2"/>
    <property type="match status" value="1"/>
</dbReference>
<evidence type="ECO:0000256" key="2">
    <source>
        <dbReference type="ARBA" id="ARBA00012720"/>
    </source>
</evidence>
<dbReference type="Pfam" id="PF01149">
    <property type="entry name" value="Fapy_DNA_glyco"/>
    <property type="match status" value="1"/>
</dbReference>
<keyword evidence="16" id="KW-0540">Nuclease</keyword>
<evidence type="ECO:0000256" key="10">
    <source>
        <dbReference type="ARBA" id="ARBA00023239"/>
    </source>
</evidence>
<evidence type="ECO:0000256" key="3">
    <source>
        <dbReference type="ARBA" id="ARBA00022723"/>
    </source>
</evidence>
<feature type="domain" description="Formamidopyrimidine-DNA glycosylase catalytic" evidence="15">
    <location>
        <begin position="2"/>
        <end position="99"/>
    </location>
</feature>
<dbReference type="RefSeq" id="WP_124027662.1">
    <property type="nucleotide sequence ID" value="NZ_JBHRSN010000006.1"/>
</dbReference>
<dbReference type="PROSITE" id="PS51068">
    <property type="entry name" value="FPG_CAT"/>
    <property type="match status" value="1"/>
</dbReference>
<dbReference type="AlphaFoldDB" id="A0A3N5Y0C1"/>
<keyword evidence="7" id="KW-0862">Zinc</keyword>
<dbReference type="SMART" id="SM01232">
    <property type="entry name" value="H2TH"/>
    <property type="match status" value="1"/>
</dbReference>
<evidence type="ECO:0000259" key="15">
    <source>
        <dbReference type="PROSITE" id="PS51068"/>
    </source>
</evidence>
<reference evidence="16 17" key="1">
    <citation type="submission" date="2018-11" db="EMBL/GenBank/DDBJ databases">
        <authorList>
            <person name="Ye M.-Q."/>
            <person name="Du Z.-J."/>
        </authorList>
    </citation>
    <scope>NUCLEOTIDE SEQUENCE [LARGE SCALE GENOMIC DNA]</scope>
    <source>
        <strain evidence="16 17">U0105</strain>
    </source>
</reference>
<keyword evidence="17" id="KW-1185">Reference proteome</keyword>
<dbReference type="GO" id="GO:0140078">
    <property type="term" value="F:class I DNA-(apurinic or apyrimidinic site) endonuclease activity"/>
    <property type="evidence" value="ECO:0007669"/>
    <property type="project" value="UniProtKB-EC"/>
</dbReference>
<evidence type="ECO:0000256" key="6">
    <source>
        <dbReference type="ARBA" id="ARBA00022801"/>
    </source>
</evidence>
<dbReference type="GO" id="GO:0008270">
    <property type="term" value="F:zinc ion binding"/>
    <property type="evidence" value="ECO:0007669"/>
    <property type="project" value="UniProtKB-KW"/>
</dbReference>
<dbReference type="InterPro" id="IPR010979">
    <property type="entry name" value="Ribosomal_uS13-like_H2TH"/>
</dbReference>
<keyword evidence="5 13" id="KW-0863">Zinc-finger</keyword>
<dbReference type="SUPFAM" id="SSF81624">
    <property type="entry name" value="N-terminal domain of MutM-like DNA repair proteins"/>
    <property type="match status" value="1"/>
</dbReference>